<dbReference type="SMART" id="SM00365">
    <property type="entry name" value="LRR_SD22"/>
    <property type="match status" value="4"/>
</dbReference>
<comment type="caution">
    <text evidence="10">The sequence shown here is derived from an EMBL/GenBank/DDBJ whole genome shotgun (WGS) entry which is preliminary data.</text>
</comment>
<feature type="region of interest" description="Disordered" evidence="9">
    <location>
        <begin position="543"/>
        <end position="584"/>
    </location>
</feature>
<evidence type="ECO:0000256" key="5">
    <source>
        <dbReference type="ARBA" id="ARBA00022737"/>
    </source>
</evidence>
<comment type="subcellular location">
    <subcellularLocation>
        <location evidence="2">Cell projection</location>
        <location evidence="2">Cilium</location>
    </subcellularLocation>
</comment>
<keyword evidence="5" id="KW-0677">Repeat</keyword>
<dbReference type="Pfam" id="PF14580">
    <property type="entry name" value="LRR_9"/>
    <property type="match status" value="1"/>
</dbReference>
<evidence type="ECO:0000256" key="1">
    <source>
        <dbReference type="ARBA" id="ARBA00003843"/>
    </source>
</evidence>
<dbReference type="PANTHER" id="PTHR45973:SF9">
    <property type="entry name" value="LEUCINE-RICH REPEAT-CONTAINING PROTEIN 46"/>
    <property type="match status" value="1"/>
</dbReference>
<feature type="compositionally biased region" description="Low complexity" evidence="9">
    <location>
        <begin position="546"/>
        <end position="556"/>
    </location>
</feature>
<dbReference type="Proteomes" id="UP001168821">
    <property type="component" value="Unassembled WGS sequence"/>
</dbReference>
<feature type="region of interest" description="Disordered" evidence="9">
    <location>
        <begin position="274"/>
        <end position="328"/>
    </location>
</feature>
<dbReference type="AlphaFoldDB" id="A0AA38MBG8"/>
<dbReference type="GO" id="GO:0005930">
    <property type="term" value="C:axoneme"/>
    <property type="evidence" value="ECO:0007669"/>
    <property type="project" value="TreeGrafter"/>
</dbReference>
<proteinExistence type="inferred from homology"/>
<dbReference type="Gene3D" id="3.80.10.10">
    <property type="entry name" value="Ribonuclease Inhibitor"/>
    <property type="match status" value="2"/>
</dbReference>
<dbReference type="SUPFAM" id="SSF52075">
    <property type="entry name" value="Outer arm dynein light chain 1"/>
    <property type="match status" value="1"/>
</dbReference>
<keyword evidence="6" id="KW-0969">Cilium</keyword>
<protein>
    <recommendedName>
        <fullName evidence="8">Dynein axonemal assembly factor 1 homolog</fullName>
    </recommendedName>
</protein>
<feature type="region of interest" description="Disordered" evidence="9">
    <location>
        <begin position="811"/>
        <end position="843"/>
    </location>
</feature>
<dbReference type="EMBL" id="JALNTZ010000005">
    <property type="protein sequence ID" value="KAJ3650930.1"/>
    <property type="molecule type" value="Genomic_DNA"/>
</dbReference>
<dbReference type="PANTHER" id="PTHR45973">
    <property type="entry name" value="PROTEIN PHOSPHATASE 1 REGULATORY SUBUNIT SDS22-RELATED"/>
    <property type="match status" value="1"/>
</dbReference>
<evidence type="ECO:0000256" key="8">
    <source>
        <dbReference type="ARBA" id="ARBA00024433"/>
    </source>
</evidence>
<dbReference type="PROSITE" id="PS51450">
    <property type="entry name" value="LRR"/>
    <property type="match status" value="5"/>
</dbReference>
<keyword evidence="4" id="KW-0433">Leucine-rich repeat</keyword>
<feature type="region of interest" description="Disordered" evidence="9">
    <location>
        <begin position="857"/>
        <end position="898"/>
    </location>
</feature>
<comment type="similarity">
    <text evidence="3">Belongs to the DNAAF1 family.</text>
</comment>
<keyword evidence="7" id="KW-0966">Cell projection</keyword>
<feature type="compositionally biased region" description="Acidic residues" evidence="9">
    <location>
        <begin position="869"/>
        <end position="878"/>
    </location>
</feature>
<comment type="function">
    <text evidence="1">Cilium-specific protein required for cilia structures.</text>
</comment>
<evidence type="ECO:0000256" key="7">
    <source>
        <dbReference type="ARBA" id="ARBA00023273"/>
    </source>
</evidence>
<dbReference type="GO" id="GO:0070840">
    <property type="term" value="F:dynein complex binding"/>
    <property type="evidence" value="ECO:0007669"/>
    <property type="project" value="TreeGrafter"/>
</dbReference>
<evidence type="ECO:0000313" key="11">
    <source>
        <dbReference type="Proteomes" id="UP001168821"/>
    </source>
</evidence>
<evidence type="ECO:0000256" key="3">
    <source>
        <dbReference type="ARBA" id="ARBA00006453"/>
    </source>
</evidence>
<organism evidence="10 11">
    <name type="scientific">Zophobas morio</name>
    <dbReference type="NCBI Taxonomy" id="2755281"/>
    <lineage>
        <taxon>Eukaryota</taxon>
        <taxon>Metazoa</taxon>
        <taxon>Ecdysozoa</taxon>
        <taxon>Arthropoda</taxon>
        <taxon>Hexapoda</taxon>
        <taxon>Insecta</taxon>
        <taxon>Pterygota</taxon>
        <taxon>Neoptera</taxon>
        <taxon>Endopterygota</taxon>
        <taxon>Coleoptera</taxon>
        <taxon>Polyphaga</taxon>
        <taxon>Cucujiformia</taxon>
        <taxon>Tenebrionidae</taxon>
        <taxon>Zophobas</taxon>
    </lineage>
</organism>
<name>A0AA38MBG8_9CUCU</name>
<evidence type="ECO:0000256" key="6">
    <source>
        <dbReference type="ARBA" id="ARBA00023069"/>
    </source>
</evidence>
<sequence>MSVVAQNPPQGEEKVKYGLKDLFNAPRMTKEYLLKHCKELKLYRTPHLNDVLYLHFKGFSYIENLEEYTNLKCLWLENNGLREISGLDHQTELRSLFLHYNLIKKIENLQNCPLLDNLNLAHNQVKKIENLDSIKQLHTLNLSHNYVETIDDLKHLAELLELSVLDLSNNHIDDPLVVEVLGKMPELRVLSLMGNPAIRKIPAYRKTMILACKNLQYLDDRPVFPRDRACAEAWERGGVAEENAERQRWIEREHRRIMESVDAVIAMRDRRRAEMAQQVTRSDSGVGTSVADSESESKGGESTSSDEEDEGEEEESGNNFMRDRQTTEDYSEYRERIFDFSPRRPSEGRLLVEEIKEETSEECAAAELENKESVDKKGHHTLDAEKLRELLTEEIKKEKEDDQNMEECFGDMMKVEHIEGKNEDNKPEAGNNCEIKIRNEATDDHIYEEFIEDGCLQSLFAMDQTNGEDNLTKVEERAKEPEDYDKKLDQNEDQKIFKTEEAQITDETLGRKLVEAVDKIAEEINESDKENYGRSLVNAINKMYSNEETNTEENSNQIEDKSSVAPTENPQTEPPPIQNKEKDPIEDMGRKLLAAIDKMTFELKKREEIEAAKKINAKKFTSVGVCTEETQTQTEEKEKRYYEELDVSKNTDYDHLLEHNDGHKILENLNDRFIRKRDVPLPPYVEEIDAANPGQEYREILTWNLKVKEDNTKIALPIMRRRIEVDEDDELYELIEAMKKDEEFSVVPPGDIAEENDVILYPRRRRGFGRFEGEDNDCGNVAKSLANLRKEMATFCESIEEFIKSTKFNERKKNDGKGEKEDIDAENKKKDGSGDYESKDIHELDKNTVAVCEEIKDIEEQNTISDPDKIEDTDDIHENEEKDKNEDECKQEEKDHGDDAILHVVKREVTCTLEMQLANDL</sequence>
<reference evidence="10" key="1">
    <citation type="journal article" date="2023" name="G3 (Bethesda)">
        <title>Whole genome assemblies of Zophobas morio and Tenebrio molitor.</title>
        <authorList>
            <person name="Kaur S."/>
            <person name="Stinson S.A."/>
            <person name="diCenzo G.C."/>
        </authorList>
    </citation>
    <scope>NUCLEOTIDE SEQUENCE</scope>
    <source>
        <strain evidence="10">QUZm001</strain>
    </source>
</reference>
<dbReference type="InterPro" id="IPR001611">
    <property type="entry name" value="Leu-rich_rpt"/>
</dbReference>
<feature type="compositionally biased region" description="Polar residues" evidence="9">
    <location>
        <begin position="277"/>
        <end position="291"/>
    </location>
</feature>
<gene>
    <name evidence="10" type="ORF">Zmor_017005</name>
</gene>
<feature type="compositionally biased region" description="Basic and acidic residues" evidence="9">
    <location>
        <begin position="879"/>
        <end position="898"/>
    </location>
</feature>
<dbReference type="InterPro" id="IPR050576">
    <property type="entry name" value="Cilia_flagella_integrity"/>
</dbReference>
<accession>A0AA38MBG8</accession>
<dbReference type="InterPro" id="IPR032675">
    <property type="entry name" value="LRR_dom_sf"/>
</dbReference>
<evidence type="ECO:0000313" key="10">
    <source>
        <dbReference type="EMBL" id="KAJ3650930.1"/>
    </source>
</evidence>
<keyword evidence="11" id="KW-1185">Reference proteome</keyword>
<dbReference type="GO" id="GO:0035082">
    <property type="term" value="P:axoneme assembly"/>
    <property type="evidence" value="ECO:0007669"/>
    <property type="project" value="TreeGrafter"/>
</dbReference>
<feature type="compositionally biased region" description="Acidic residues" evidence="9">
    <location>
        <begin position="304"/>
        <end position="316"/>
    </location>
</feature>
<evidence type="ECO:0000256" key="2">
    <source>
        <dbReference type="ARBA" id="ARBA00004138"/>
    </source>
</evidence>
<evidence type="ECO:0000256" key="9">
    <source>
        <dbReference type="SAM" id="MobiDB-lite"/>
    </source>
</evidence>
<evidence type="ECO:0000256" key="4">
    <source>
        <dbReference type="ARBA" id="ARBA00022614"/>
    </source>
</evidence>